<dbReference type="InterPro" id="IPR001584">
    <property type="entry name" value="Integrase_cat-core"/>
</dbReference>
<proteinExistence type="predicted"/>
<feature type="domain" description="Integrase catalytic" evidence="1">
    <location>
        <begin position="192"/>
        <end position="370"/>
    </location>
</feature>
<evidence type="ECO:0000259" key="1">
    <source>
        <dbReference type="PROSITE" id="PS50994"/>
    </source>
</evidence>
<reference evidence="2" key="1">
    <citation type="submission" date="2019-08" db="EMBL/GenBank/DDBJ databases">
        <title>The improved chromosome-level genome for the pearl oyster Pinctada fucata martensii using PacBio sequencing and Hi-C.</title>
        <authorList>
            <person name="Zheng Z."/>
        </authorList>
    </citation>
    <scope>NUCLEOTIDE SEQUENCE</scope>
    <source>
        <strain evidence="2">ZZ-2019</strain>
        <tissue evidence="2">Adductor muscle</tissue>
    </source>
</reference>
<dbReference type="Proteomes" id="UP001186944">
    <property type="component" value="Unassembled WGS sequence"/>
</dbReference>
<dbReference type="PANTHER" id="PTHR46791">
    <property type="entry name" value="EXPRESSED PROTEIN"/>
    <property type="match status" value="1"/>
</dbReference>
<dbReference type="InterPro" id="IPR036397">
    <property type="entry name" value="RNaseH_sf"/>
</dbReference>
<dbReference type="GO" id="GO:0015074">
    <property type="term" value="P:DNA integration"/>
    <property type="evidence" value="ECO:0007669"/>
    <property type="project" value="InterPro"/>
</dbReference>
<dbReference type="GO" id="GO:0003676">
    <property type="term" value="F:nucleic acid binding"/>
    <property type="evidence" value="ECO:0007669"/>
    <property type="project" value="InterPro"/>
</dbReference>
<accession>A0AA89BVT1</accession>
<dbReference type="Pfam" id="PF24764">
    <property type="entry name" value="rva_4"/>
    <property type="match status" value="1"/>
</dbReference>
<dbReference type="InterPro" id="IPR058913">
    <property type="entry name" value="Integrase_dom_put"/>
</dbReference>
<sequence>MADAEMIKVLKKIGLEHTSRRFQDEKITPDIVGKLSSSELQILGVHNTSDMMKLRTECVKHGPCKPPKLEANGGAPEYHIPRSSIESLLENGFKISDISKLLSVSERTIYRRMAKYGLSNMTFSDISDDELDCATNRIILGFPFCGENMIKEMLKQQGIRVQRWRLRDSIHRLDSGGVEERKRGRLHRRVYNVVAPNHLWHIDTNHKLIRWRFVIIGGIDGFSRRIMFLKCSDNNKASTVLQHFLNGVERYGCPNRVRSDKGLENVGVADFMLASKGRGGMITGRSTHNQRIERLWRDVFEGVLNYFYNLFYYMEDLGVLDCLNPNHLLALQYIYIESINMKLSIWTRAWDGHRMRTTRSSPLALWISGQLQNPVGIELDNHQLEQYGVEGVITTDHPEVEDGERPIFGPISLVLSDNCKETLASEVPSPRFDVNFGIDDYRTCVRIINRFHPST</sequence>
<name>A0AA89BVT1_PINIB</name>
<gene>
    <name evidence="2" type="ORF">FSP39_024303</name>
</gene>
<dbReference type="PANTHER" id="PTHR46791:SF5">
    <property type="entry name" value="CLR5 DOMAIN-CONTAINING PROTEIN-RELATED"/>
    <property type="match status" value="1"/>
</dbReference>
<evidence type="ECO:0000313" key="3">
    <source>
        <dbReference type="Proteomes" id="UP001186944"/>
    </source>
</evidence>
<dbReference type="CDD" id="cd09487">
    <property type="entry name" value="SAM_superfamily"/>
    <property type="match status" value="1"/>
</dbReference>
<organism evidence="2 3">
    <name type="scientific">Pinctada imbricata</name>
    <name type="common">Atlantic pearl-oyster</name>
    <name type="synonym">Pinctada martensii</name>
    <dbReference type="NCBI Taxonomy" id="66713"/>
    <lineage>
        <taxon>Eukaryota</taxon>
        <taxon>Metazoa</taxon>
        <taxon>Spiralia</taxon>
        <taxon>Lophotrochozoa</taxon>
        <taxon>Mollusca</taxon>
        <taxon>Bivalvia</taxon>
        <taxon>Autobranchia</taxon>
        <taxon>Pteriomorphia</taxon>
        <taxon>Pterioida</taxon>
        <taxon>Pterioidea</taxon>
        <taxon>Pteriidae</taxon>
        <taxon>Pinctada</taxon>
    </lineage>
</organism>
<protein>
    <recommendedName>
        <fullName evidence="1">Integrase catalytic domain-containing protein</fullName>
    </recommendedName>
</protein>
<dbReference type="PROSITE" id="PS50994">
    <property type="entry name" value="INTEGRASE"/>
    <property type="match status" value="1"/>
</dbReference>
<dbReference type="AlphaFoldDB" id="A0AA89BVT1"/>
<dbReference type="InterPro" id="IPR012337">
    <property type="entry name" value="RNaseH-like_sf"/>
</dbReference>
<dbReference type="Gene3D" id="3.30.420.10">
    <property type="entry name" value="Ribonuclease H-like superfamily/Ribonuclease H"/>
    <property type="match status" value="1"/>
</dbReference>
<dbReference type="SUPFAM" id="SSF53098">
    <property type="entry name" value="Ribonuclease H-like"/>
    <property type="match status" value="1"/>
</dbReference>
<evidence type="ECO:0000313" key="2">
    <source>
        <dbReference type="EMBL" id="KAK3096196.1"/>
    </source>
</evidence>
<comment type="caution">
    <text evidence="2">The sequence shown here is derived from an EMBL/GenBank/DDBJ whole genome shotgun (WGS) entry which is preliminary data.</text>
</comment>
<dbReference type="EMBL" id="VSWD01000008">
    <property type="protein sequence ID" value="KAK3096196.1"/>
    <property type="molecule type" value="Genomic_DNA"/>
</dbReference>
<keyword evidence="3" id="KW-1185">Reference proteome</keyword>